<sequence length="452" mass="48983">MILPSLLLLCALIAVSACKSYPPLPLDSGASYSLASDSPRILEQAQPQLSMEQKLDWAVGKSFANQAWVSAPASTRARDGLGPLFNANSCVACHQHNGQGQLPEHGPGLILRIAASGANHHAYGEQLQDHALLGSQAEGQIGWRDIASPDLASSQQANLSHRQYFIEQARYGDTNSMAFSARLAPALIGMGLLDRISDELLIKRSDPEDRDRNGISGRAALRWDEQQQKLRPGRFGWKASQASLKQQVALAFSQDLGIRSTIYSAPNCPPSVPRCDHELALSQNPEPEISAKLLNAVTHYIANLAVPSIQNTPDLQAGYQLFIKLGCANCHIPATEINTAAVGLQASLTSVTMQKETIYPFSDLLLHDMGPGLADSAATDNTPAAEWRTAPLWGLGMRSRDDTQTRLLHDGRAKSIKEAIHWHGGEAEGSLQNYQQLDSHSQTTLLNFLKAL</sequence>
<protein>
    <recommendedName>
        <fullName evidence="6">Cytochrome c domain-containing protein</fullName>
    </recommendedName>
</protein>
<dbReference type="RefSeq" id="WP_008249430.1">
    <property type="nucleotide sequence ID" value="NZ_CP014544.1"/>
</dbReference>
<dbReference type="InterPro" id="IPR036909">
    <property type="entry name" value="Cyt_c-like_dom_sf"/>
</dbReference>
<gene>
    <name evidence="7" type="ORF">AZF00_11040</name>
</gene>
<dbReference type="InterPro" id="IPR009056">
    <property type="entry name" value="Cyt_c-like_dom"/>
</dbReference>
<keyword evidence="1 4" id="KW-0349">Heme</keyword>
<feature type="chain" id="PRO_5007275078" description="Cytochrome c domain-containing protein" evidence="5">
    <location>
        <begin position="17"/>
        <end position="452"/>
    </location>
</feature>
<proteinExistence type="predicted"/>
<evidence type="ECO:0000256" key="1">
    <source>
        <dbReference type="ARBA" id="ARBA00022617"/>
    </source>
</evidence>
<dbReference type="Gene3D" id="1.10.760.10">
    <property type="entry name" value="Cytochrome c-like domain"/>
    <property type="match status" value="1"/>
</dbReference>
<dbReference type="GO" id="GO:0046872">
    <property type="term" value="F:metal ion binding"/>
    <property type="evidence" value="ECO:0007669"/>
    <property type="project" value="UniProtKB-KW"/>
</dbReference>
<dbReference type="AlphaFoldDB" id="A0A127M6I5"/>
<dbReference type="Proteomes" id="UP000074119">
    <property type="component" value="Chromosome"/>
</dbReference>
<evidence type="ECO:0000313" key="8">
    <source>
        <dbReference type="Proteomes" id="UP000074119"/>
    </source>
</evidence>
<dbReference type="InterPro" id="IPR051395">
    <property type="entry name" value="Cytochrome_c_Peroxidase/MauG"/>
</dbReference>
<dbReference type="PANTHER" id="PTHR30600">
    <property type="entry name" value="CYTOCHROME C PEROXIDASE-RELATED"/>
    <property type="match status" value="1"/>
</dbReference>
<dbReference type="GO" id="GO:0020037">
    <property type="term" value="F:heme binding"/>
    <property type="evidence" value="ECO:0007669"/>
    <property type="project" value="InterPro"/>
</dbReference>
<dbReference type="PROSITE" id="PS51007">
    <property type="entry name" value="CYTC"/>
    <property type="match status" value="1"/>
</dbReference>
<accession>A0A127M6I5</accession>
<dbReference type="InterPro" id="IPR010538">
    <property type="entry name" value="DHOR"/>
</dbReference>
<dbReference type="PIRSF" id="PIRSF028099">
    <property type="entry name" value="DUF1111"/>
    <property type="match status" value="1"/>
</dbReference>
<evidence type="ECO:0000256" key="4">
    <source>
        <dbReference type="PROSITE-ProRule" id="PRU00433"/>
    </source>
</evidence>
<evidence type="ECO:0000313" key="7">
    <source>
        <dbReference type="EMBL" id="AMO68801.1"/>
    </source>
</evidence>
<dbReference type="EMBL" id="CP014544">
    <property type="protein sequence ID" value="AMO68801.1"/>
    <property type="molecule type" value="Genomic_DNA"/>
</dbReference>
<dbReference type="KEGG" id="zal:AZF00_11040"/>
<evidence type="ECO:0000256" key="3">
    <source>
        <dbReference type="ARBA" id="ARBA00023004"/>
    </source>
</evidence>
<evidence type="ECO:0000259" key="6">
    <source>
        <dbReference type="PROSITE" id="PS51007"/>
    </source>
</evidence>
<keyword evidence="2 4" id="KW-0479">Metal-binding</keyword>
<reference evidence="7 8" key="1">
    <citation type="submission" date="2015-12" db="EMBL/GenBank/DDBJ databases">
        <authorList>
            <person name="Shamseldin A."/>
            <person name="Moawad H."/>
            <person name="Abd El-Rahim W.M."/>
            <person name="Sadowsky M.J."/>
        </authorList>
    </citation>
    <scope>NUCLEOTIDE SEQUENCE [LARGE SCALE GENOMIC DNA]</scope>
    <source>
        <strain evidence="7 8">SM2</strain>
    </source>
</reference>
<dbReference type="SUPFAM" id="SSF46626">
    <property type="entry name" value="Cytochrome c"/>
    <property type="match status" value="1"/>
</dbReference>
<feature type="signal peptide" evidence="5">
    <location>
        <begin position="1"/>
        <end position="16"/>
    </location>
</feature>
<keyword evidence="3 4" id="KW-0408">Iron</keyword>
<dbReference type="GO" id="GO:0004130">
    <property type="term" value="F:cytochrome-c peroxidase activity"/>
    <property type="evidence" value="ECO:0007669"/>
    <property type="project" value="TreeGrafter"/>
</dbReference>
<keyword evidence="5" id="KW-0732">Signal</keyword>
<dbReference type="PANTHER" id="PTHR30600:SF4">
    <property type="entry name" value="CYTOCHROME C DOMAIN-CONTAINING PROTEIN"/>
    <property type="match status" value="1"/>
</dbReference>
<dbReference type="Pfam" id="PF06537">
    <property type="entry name" value="DHOR"/>
    <property type="match status" value="2"/>
</dbReference>
<evidence type="ECO:0000256" key="2">
    <source>
        <dbReference type="ARBA" id="ARBA00022723"/>
    </source>
</evidence>
<feature type="domain" description="Cytochrome c" evidence="6">
    <location>
        <begin position="313"/>
        <end position="452"/>
    </location>
</feature>
<organism evidence="7 8">
    <name type="scientific">Zhongshania aliphaticivorans</name>
    <dbReference type="NCBI Taxonomy" id="1470434"/>
    <lineage>
        <taxon>Bacteria</taxon>
        <taxon>Pseudomonadati</taxon>
        <taxon>Pseudomonadota</taxon>
        <taxon>Gammaproteobacteria</taxon>
        <taxon>Cellvibrionales</taxon>
        <taxon>Spongiibacteraceae</taxon>
        <taxon>Zhongshania</taxon>
    </lineage>
</organism>
<name>A0A127M6I5_9GAMM</name>
<evidence type="ECO:0000256" key="5">
    <source>
        <dbReference type="SAM" id="SignalP"/>
    </source>
</evidence>
<dbReference type="GO" id="GO:0009055">
    <property type="term" value="F:electron transfer activity"/>
    <property type="evidence" value="ECO:0007669"/>
    <property type="project" value="InterPro"/>
</dbReference>
<dbReference type="STRING" id="1470434.AZF00_11040"/>